<feature type="chain" id="PRO_5047061242" evidence="3">
    <location>
        <begin position="22"/>
        <end position="754"/>
    </location>
</feature>
<keyword evidence="2" id="KW-0175">Coiled coil</keyword>
<reference evidence="4 5" key="1">
    <citation type="submission" date="2023-09" db="EMBL/GenBank/DDBJ databases">
        <authorList>
            <person name="Rey-Velasco X."/>
        </authorList>
    </citation>
    <scope>NUCLEOTIDE SEQUENCE [LARGE SCALE GENOMIC DNA]</scope>
    <source>
        <strain evidence="4 5">W242</strain>
    </source>
</reference>
<evidence type="ECO:0000256" key="1">
    <source>
        <dbReference type="ARBA" id="ARBA00022729"/>
    </source>
</evidence>
<organism evidence="4 5">
    <name type="scientific">Patiriisocius hiemis</name>
    <dbReference type="NCBI Taxonomy" id="3075604"/>
    <lineage>
        <taxon>Bacteria</taxon>
        <taxon>Pseudomonadati</taxon>
        <taxon>Bacteroidota</taxon>
        <taxon>Flavobacteriia</taxon>
        <taxon>Flavobacteriales</taxon>
        <taxon>Flavobacteriaceae</taxon>
        <taxon>Patiriisocius</taxon>
    </lineage>
</organism>
<evidence type="ECO:0000256" key="3">
    <source>
        <dbReference type="SAM" id="SignalP"/>
    </source>
</evidence>
<keyword evidence="1 3" id="KW-0732">Signal</keyword>
<gene>
    <name evidence="4" type="ORF">RM538_13010</name>
</gene>
<dbReference type="EMBL" id="JAVRHZ010000009">
    <property type="protein sequence ID" value="MDT0556931.1"/>
    <property type="molecule type" value="Genomic_DNA"/>
</dbReference>
<dbReference type="Proteomes" id="UP001254488">
    <property type="component" value="Unassembled WGS sequence"/>
</dbReference>
<comment type="caution">
    <text evidence="4">The sequence shown here is derived from an EMBL/GenBank/DDBJ whole genome shotgun (WGS) entry which is preliminary data.</text>
</comment>
<evidence type="ECO:0000313" key="5">
    <source>
        <dbReference type="Proteomes" id="UP001254488"/>
    </source>
</evidence>
<keyword evidence="5" id="KW-1185">Reference proteome</keyword>
<dbReference type="NCBIfam" id="TIGR04183">
    <property type="entry name" value="Por_Secre_tail"/>
    <property type="match status" value="1"/>
</dbReference>
<proteinExistence type="predicted"/>
<feature type="coiled-coil region" evidence="2">
    <location>
        <begin position="619"/>
        <end position="653"/>
    </location>
</feature>
<accession>A0ABU2YGC4</accession>
<name>A0ABU2YGC4_9FLAO</name>
<dbReference type="InterPro" id="IPR026444">
    <property type="entry name" value="Secre_tail"/>
</dbReference>
<sequence length="754" mass="80087">MKKITLLTLLGLLSFVFNTSAQNVFTQIQQSNSYQEVIDMDMSSRTIISTVNSEIQGSLCVGIDCIDSENYGFDTFRLKENNLRIHFEDTSTSAGFPSNDWRITINDSGTGGDSYFGIDDATGNVRPFRINAGAPNNAFKIDAQGDVGIGLSGNADAVVELHVADGDTPALRLEQNGTSGFTPQSWDVAGNETNFFVRDVTNSSALPFKIIPGASNDALVIRGNAIGVGGAGNGVNANASIDLKSSTEGLLLNRMTNAQRTTFEASLTATEKGILVYDTDDNQLYSWDGTQWQSGGADTDDQGVDVFQLNGSNELELSLDNDGVATQTVDLSSFLDNTDDQGADIFQLNGSNELELSLEDDGVATQTVDLSGFLDNTDDQGADVFQLNGSNELELSLEDDGVATQTVDLSSLLDNTDDQQLSLNTNSLDLEDGGSVDLSGYLDNTDDQNISGSGLSGTTLTIGIEGGTSETVDLSSLDDSGTDDQTIDAFLLNGNDLTLSLENDNTPASTVNLSGYLDNTDNQNISGSGLTGNTLTIGIEGGASETVDLSPLNNSGSDDQQLSLLGNSLNLEDGGSVDLTAYLDNTDNQTLANFILGSNILGISIAGGNTVQVNLTPLIDPLEADLAAAEAQIQDLQDQLVSVLERLDAIEECACDGTLGVADYTVQPDKAFLYQNLPNPFDNTTLIKYFVPLSYSNANIVISATSGRILDNRSNLRLGEGSITVNKNRMQAGVYFYTLFVDGKRVDTKRMIVE</sequence>
<protein>
    <submittedName>
        <fullName evidence="4">T9SS type A sorting domain-containing protein</fullName>
    </submittedName>
</protein>
<evidence type="ECO:0000256" key="2">
    <source>
        <dbReference type="SAM" id="Coils"/>
    </source>
</evidence>
<dbReference type="RefSeq" id="WP_311333877.1">
    <property type="nucleotide sequence ID" value="NZ_JAVRHZ010000009.1"/>
</dbReference>
<feature type="signal peptide" evidence="3">
    <location>
        <begin position="1"/>
        <end position="21"/>
    </location>
</feature>
<evidence type="ECO:0000313" key="4">
    <source>
        <dbReference type="EMBL" id="MDT0556931.1"/>
    </source>
</evidence>